<dbReference type="EMBL" id="STGY01000032">
    <property type="protein sequence ID" value="THV41959.1"/>
    <property type="molecule type" value="Genomic_DNA"/>
</dbReference>
<gene>
    <name evidence="2" type="ORF">FAB82_08480</name>
</gene>
<proteinExistence type="predicted"/>
<name>A0A4S8QKJ9_9ACTN</name>
<dbReference type="RefSeq" id="WP_136534114.1">
    <property type="nucleotide sequence ID" value="NZ_STGY01000032.1"/>
</dbReference>
<evidence type="ECO:0000256" key="1">
    <source>
        <dbReference type="SAM" id="MobiDB-lite"/>
    </source>
</evidence>
<organism evidence="2 3">
    <name type="scientific">Glycomyces buryatensis</name>
    <dbReference type="NCBI Taxonomy" id="2570927"/>
    <lineage>
        <taxon>Bacteria</taxon>
        <taxon>Bacillati</taxon>
        <taxon>Actinomycetota</taxon>
        <taxon>Actinomycetes</taxon>
        <taxon>Glycomycetales</taxon>
        <taxon>Glycomycetaceae</taxon>
        <taxon>Glycomyces</taxon>
    </lineage>
</organism>
<accession>A0A4S8QKJ9</accession>
<feature type="region of interest" description="Disordered" evidence="1">
    <location>
        <begin position="1"/>
        <end position="22"/>
    </location>
</feature>
<dbReference type="OrthoDB" id="4182570at2"/>
<protein>
    <submittedName>
        <fullName evidence="2">Uncharacterized protein</fullName>
    </submittedName>
</protein>
<comment type="caution">
    <text evidence="2">The sequence shown here is derived from an EMBL/GenBank/DDBJ whole genome shotgun (WGS) entry which is preliminary data.</text>
</comment>
<keyword evidence="3" id="KW-1185">Reference proteome</keyword>
<reference evidence="2 3" key="2">
    <citation type="submission" date="2019-05" db="EMBL/GenBank/DDBJ databases">
        <title>Glycomyces buryatensis sp. nov.</title>
        <authorList>
            <person name="Nikitina E."/>
        </authorList>
    </citation>
    <scope>NUCLEOTIDE SEQUENCE [LARGE SCALE GENOMIC DNA]</scope>
    <source>
        <strain evidence="2 3">18</strain>
    </source>
</reference>
<dbReference type="AlphaFoldDB" id="A0A4S8QKJ9"/>
<sequence length="681" mass="75332">MTTENDSPRPQEVHVGDTAERDKHQYQAKGAMTIFNLLSEGGGQGPASRPRPAETRFDDLLSLEKALGDKVIAPPGLAGRVDSIKSGHLAIVTAQPHQGRRTALGWLTLELAARIRRDETEPTLSHLTATAETRLHDHLHLLEAGTIIVVDTVGDDAASTSILGQLKDCLNQLRTKQVYLLAVVADRLSEHAASATPDAVIPLERPSEEAVFGRWITDSPHRELAWKVFLDPSLTDARNTAWPPRVASLAIHLDRQIGAGVTDPARLLQGAKALLFKQPLELTSPKIAKLGPWPRAILTASAFLESASSAAKIAAATALLDLADPDHRPPSVMVESGLEAKFKDLSEVFDCRSLRFRQIGGARATLRLIWDDYPRMRPAIRDWIVLVSPESARLEADDFEGMAARVAELARETDFPKLLTDPARKLITDDPEELLKFNGAGRLPVDLLRAVRLVRLAAFDPLIGQPVRRTLADWANERDTPVLPLVLLHVCGDDEFLERHPDSAFAVLNRVMSHQLPFIQQQARATILHAADRLRLDVVLHGLAGWVQWNQAIPHELHELIEKMLERGPVQETLRTRDPLVHRKIRRMAWLLWRAVLVHGNSTEIADITARWVAALSNARTPLSGDLALSILAADGDLQLTGKLLQSLHLVQRRLKLHAEVHAEISDLIDRLSEEPIAWTT</sequence>
<dbReference type="Proteomes" id="UP000308760">
    <property type="component" value="Unassembled WGS sequence"/>
</dbReference>
<evidence type="ECO:0000313" key="3">
    <source>
        <dbReference type="Proteomes" id="UP000308760"/>
    </source>
</evidence>
<reference evidence="3" key="1">
    <citation type="submission" date="2019-04" db="EMBL/GenBank/DDBJ databases">
        <title>Nocardioides xinjiangensis sp. nov.</title>
        <authorList>
            <person name="Liu S."/>
        </authorList>
    </citation>
    <scope>NUCLEOTIDE SEQUENCE [LARGE SCALE GENOMIC DNA]</scope>
    <source>
        <strain evidence="3">18</strain>
    </source>
</reference>
<evidence type="ECO:0000313" key="2">
    <source>
        <dbReference type="EMBL" id="THV41959.1"/>
    </source>
</evidence>